<accession>A0A0V0QHX7</accession>
<gene>
    <name evidence="6" type="ORF">PPERSA_00436</name>
</gene>
<dbReference type="InParanoid" id="A0A0V0QHX7"/>
<dbReference type="GO" id="GO:0003723">
    <property type="term" value="F:RNA binding"/>
    <property type="evidence" value="ECO:0007669"/>
    <property type="project" value="UniProtKB-UniRule"/>
</dbReference>
<keyword evidence="7" id="KW-1185">Reference proteome</keyword>
<dbReference type="SMART" id="SM00360">
    <property type="entry name" value="RRM"/>
    <property type="match status" value="2"/>
</dbReference>
<dbReference type="EMBL" id="LDAU01000167">
    <property type="protein sequence ID" value="KRX01669.1"/>
    <property type="molecule type" value="Genomic_DNA"/>
</dbReference>
<protein>
    <submittedName>
        <fullName evidence="6">Polyadenylate-binding protein/Hyperplastic disc protein</fullName>
    </submittedName>
</protein>
<sequence length="576" mass="66357">MSLPQSRNTYYTLIIQNLHQSATREIIFLELKNREIKPDTITISKPKGPNVQAFVGFKAKDQRDEAFQKLQFTKILNKEITCAYYLEPKEQNLYKIQLKNIPKDADPKQIFYLWSQFGKIQSINIFLNSQGKPQGQGNIQLSSEEEVKNCLETYKQKIAEKPQLSQIEVEKYDKAAQKKHNGIVIRNINFDSKITSEIKSDNVGAIAKEQSEKLQKAFQDKGIKVVNCSVFFSKEQTTKALVTIEKNSDVQDIIDQYDKKSGTIFEILKSCGINEDVKIDPLEDIYSDYAAIYIKNLAPAPEGKGEDYIENTLKSYISRFGEITTILVKKGEKPNITDRTFQDSYFSQIYLKRGIQGLEYIKNYQNIKEKEFKDLFHKSIPNATILLNQAARNQMKKNLVQHQKNESTLQQNAALPQKQGFLAQPMAFPAQYPPNLNNYNRRVQPHQPRHQQPKPYVNQNKPQPQQQPQQQQQPAAQTQQFQTIKQIQDNLHTFINLDKNKQFQHLGLLMFPKVKAELEKDQKIADPAGMAQKITGMMVDLTVFEVSEIIETLESQAEFQDRLQEAIELINQQSSN</sequence>
<dbReference type="SUPFAM" id="SSF63570">
    <property type="entry name" value="PABC (PABP) domain"/>
    <property type="match status" value="1"/>
</dbReference>
<feature type="compositionally biased region" description="Low complexity" evidence="3">
    <location>
        <begin position="453"/>
        <end position="480"/>
    </location>
</feature>
<evidence type="ECO:0000259" key="5">
    <source>
        <dbReference type="PROSITE" id="PS51309"/>
    </source>
</evidence>
<dbReference type="SUPFAM" id="SSF54928">
    <property type="entry name" value="RNA-binding domain, RBD"/>
    <property type="match status" value="1"/>
</dbReference>
<dbReference type="InterPro" id="IPR036053">
    <property type="entry name" value="PABP-dom"/>
</dbReference>
<dbReference type="OrthoDB" id="431068at2759"/>
<dbReference type="InterPro" id="IPR002004">
    <property type="entry name" value="PABP_HYD_C"/>
</dbReference>
<dbReference type="SMART" id="SM00517">
    <property type="entry name" value="PolyA"/>
    <property type="match status" value="1"/>
</dbReference>
<dbReference type="AlphaFoldDB" id="A0A0V0QHX7"/>
<dbReference type="InterPro" id="IPR035979">
    <property type="entry name" value="RBD_domain_sf"/>
</dbReference>
<proteinExistence type="inferred from homology"/>
<dbReference type="PROSITE" id="PS51309">
    <property type="entry name" value="PABC"/>
    <property type="match status" value="1"/>
</dbReference>
<dbReference type="Proteomes" id="UP000054937">
    <property type="component" value="Unassembled WGS sequence"/>
</dbReference>
<feature type="domain" description="RRM" evidence="4">
    <location>
        <begin position="94"/>
        <end position="174"/>
    </location>
</feature>
<dbReference type="Pfam" id="PF00076">
    <property type="entry name" value="RRM_1"/>
    <property type="match status" value="1"/>
</dbReference>
<evidence type="ECO:0000313" key="6">
    <source>
        <dbReference type="EMBL" id="KRX01669.1"/>
    </source>
</evidence>
<dbReference type="Gene3D" id="1.10.1900.10">
    <property type="entry name" value="c-terminal domain of poly(a) binding protein"/>
    <property type="match status" value="1"/>
</dbReference>
<evidence type="ECO:0000256" key="2">
    <source>
        <dbReference type="PROSITE-ProRule" id="PRU00176"/>
    </source>
</evidence>
<dbReference type="InterPro" id="IPR012677">
    <property type="entry name" value="Nucleotide-bd_a/b_plait_sf"/>
</dbReference>
<dbReference type="Gene3D" id="3.30.70.330">
    <property type="match status" value="1"/>
</dbReference>
<evidence type="ECO:0000259" key="4">
    <source>
        <dbReference type="PROSITE" id="PS50102"/>
    </source>
</evidence>
<feature type="compositionally biased region" description="Basic residues" evidence="3">
    <location>
        <begin position="443"/>
        <end position="452"/>
    </location>
</feature>
<evidence type="ECO:0000256" key="3">
    <source>
        <dbReference type="SAM" id="MobiDB-lite"/>
    </source>
</evidence>
<dbReference type="Pfam" id="PF00658">
    <property type="entry name" value="MLLE"/>
    <property type="match status" value="1"/>
</dbReference>
<comment type="similarity">
    <text evidence="1">Belongs to the polyadenylate-binding protein type-1 family.</text>
</comment>
<keyword evidence="2" id="KW-0694">RNA-binding</keyword>
<reference evidence="6 7" key="1">
    <citation type="journal article" date="2015" name="Sci. Rep.">
        <title>Genome of the facultative scuticociliatosis pathogen Pseudocohnilembus persalinus provides insight into its virulence through horizontal gene transfer.</title>
        <authorList>
            <person name="Xiong J."/>
            <person name="Wang G."/>
            <person name="Cheng J."/>
            <person name="Tian M."/>
            <person name="Pan X."/>
            <person name="Warren A."/>
            <person name="Jiang C."/>
            <person name="Yuan D."/>
            <person name="Miao W."/>
        </authorList>
    </citation>
    <scope>NUCLEOTIDE SEQUENCE [LARGE SCALE GENOMIC DNA]</scope>
    <source>
        <strain evidence="6">36N120E</strain>
    </source>
</reference>
<comment type="caution">
    <text evidence="6">The sequence shown here is derived from an EMBL/GenBank/DDBJ whole genome shotgun (WGS) entry which is preliminary data.</text>
</comment>
<dbReference type="CDD" id="cd00590">
    <property type="entry name" value="RRM_SF"/>
    <property type="match status" value="1"/>
</dbReference>
<dbReference type="PROSITE" id="PS50102">
    <property type="entry name" value="RRM"/>
    <property type="match status" value="1"/>
</dbReference>
<name>A0A0V0QHX7_PSEPJ</name>
<feature type="domain" description="PABC" evidence="5">
    <location>
        <begin position="486"/>
        <end position="575"/>
    </location>
</feature>
<evidence type="ECO:0000256" key="1">
    <source>
        <dbReference type="ARBA" id="ARBA00008557"/>
    </source>
</evidence>
<dbReference type="InterPro" id="IPR000504">
    <property type="entry name" value="RRM_dom"/>
</dbReference>
<feature type="region of interest" description="Disordered" evidence="3">
    <location>
        <begin position="429"/>
        <end position="480"/>
    </location>
</feature>
<organism evidence="6 7">
    <name type="scientific">Pseudocohnilembus persalinus</name>
    <name type="common">Ciliate</name>
    <dbReference type="NCBI Taxonomy" id="266149"/>
    <lineage>
        <taxon>Eukaryota</taxon>
        <taxon>Sar</taxon>
        <taxon>Alveolata</taxon>
        <taxon>Ciliophora</taxon>
        <taxon>Intramacronucleata</taxon>
        <taxon>Oligohymenophorea</taxon>
        <taxon>Scuticociliatia</taxon>
        <taxon>Philasterida</taxon>
        <taxon>Pseudocohnilembidae</taxon>
        <taxon>Pseudocohnilembus</taxon>
    </lineage>
</organism>
<evidence type="ECO:0000313" key="7">
    <source>
        <dbReference type="Proteomes" id="UP000054937"/>
    </source>
</evidence>